<dbReference type="InterPro" id="IPR046947">
    <property type="entry name" value="LytR-like"/>
</dbReference>
<dbReference type="PANTHER" id="PTHR37299:SF1">
    <property type="entry name" value="STAGE 0 SPORULATION PROTEIN A HOMOLOG"/>
    <property type="match status" value="1"/>
</dbReference>
<dbReference type="GO" id="GO:0000156">
    <property type="term" value="F:phosphorelay response regulator activity"/>
    <property type="evidence" value="ECO:0007669"/>
    <property type="project" value="InterPro"/>
</dbReference>
<accession>A0A7G9GPX4</accession>
<dbReference type="SUPFAM" id="SSF52172">
    <property type="entry name" value="CheY-like"/>
    <property type="match status" value="1"/>
</dbReference>
<evidence type="ECO:0000313" key="5">
    <source>
        <dbReference type="Proteomes" id="UP000515856"/>
    </source>
</evidence>
<dbReference type="PANTHER" id="PTHR37299">
    <property type="entry name" value="TRANSCRIPTIONAL REGULATOR-RELATED"/>
    <property type="match status" value="1"/>
</dbReference>
<dbReference type="RefSeq" id="WP_158552250.1">
    <property type="nucleotide sequence ID" value="NZ_CP060636.1"/>
</dbReference>
<evidence type="ECO:0000256" key="1">
    <source>
        <dbReference type="PROSITE-ProRule" id="PRU00169"/>
    </source>
</evidence>
<dbReference type="CDD" id="cd00156">
    <property type="entry name" value="REC"/>
    <property type="match status" value="1"/>
</dbReference>
<evidence type="ECO:0000313" key="4">
    <source>
        <dbReference type="EMBL" id="QNM12856.1"/>
    </source>
</evidence>
<dbReference type="Pfam" id="PF04397">
    <property type="entry name" value="LytTR"/>
    <property type="match status" value="1"/>
</dbReference>
<dbReference type="AlphaFoldDB" id="A0A7G9GPX4"/>
<dbReference type="InterPro" id="IPR007492">
    <property type="entry name" value="LytTR_DNA-bd_dom"/>
</dbReference>
<dbReference type="GO" id="GO:0003677">
    <property type="term" value="F:DNA binding"/>
    <property type="evidence" value="ECO:0007669"/>
    <property type="project" value="InterPro"/>
</dbReference>
<evidence type="ECO:0000259" key="3">
    <source>
        <dbReference type="PROSITE" id="PS50930"/>
    </source>
</evidence>
<protein>
    <submittedName>
        <fullName evidence="4">Response regulator transcription factor</fullName>
    </submittedName>
</protein>
<dbReference type="KEGG" id="ehn:H9Q80_02575"/>
<dbReference type="SMART" id="SM00850">
    <property type="entry name" value="LytTR"/>
    <property type="match status" value="1"/>
</dbReference>
<dbReference type="Pfam" id="PF00072">
    <property type="entry name" value="Response_reg"/>
    <property type="match status" value="1"/>
</dbReference>
<evidence type="ECO:0000259" key="2">
    <source>
        <dbReference type="PROSITE" id="PS50110"/>
    </source>
</evidence>
<name>A0A7G9GPX4_9FIRM</name>
<dbReference type="InterPro" id="IPR001789">
    <property type="entry name" value="Sig_transdc_resp-reg_receiver"/>
</dbReference>
<dbReference type="Proteomes" id="UP000515856">
    <property type="component" value="Chromosome"/>
</dbReference>
<dbReference type="Gene3D" id="2.40.50.1020">
    <property type="entry name" value="LytTr DNA-binding domain"/>
    <property type="match status" value="1"/>
</dbReference>
<dbReference type="Gene3D" id="3.40.50.2300">
    <property type="match status" value="1"/>
</dbReference>
<dbReference type="PROSITE" id="PS50110">
    <property type="entry name" value="RESPONSE_REGULATORY"/>
    <property type="match status" value="1"/>
</dbReference>
<sequence>MKIAIIDDSKTQRENIKEILHNNGKQDVIETYASIKEYEQDNQYFDLLLLDIELPGEDGIAYVNHGLQKNSKIIYITSHSELMINAFHENVIGFIPKEQLLNLLIENIENARQKLEKGKKYVFKTLNGNIIFEEKDILYFCFRDTIVYVKIKQEKELLRLTAKYLSTIKSELSTVFYQVSRNYVVNLMKIQYIDVKTHEIMMEDGNCVTVSRRLWTEFKGKYNKMRYSND</sequence>
<dbReference type="SMART" id="SM00448">
    <property type="entry name" value="REC"/>
    <property type="match status" value="1"/>
</dbReference>
<keyword evidence="5" id="KW-1185">Reference proteome</keyword>
<feature type="domain" description="Response regulatory" evidence="2">
    <location>
        <begin position="2"/>
        <end position="112"/>
    </location>
</feature>
<dbReference type="InterPro" id="IPR011006">
    <property type="entry name" value="CheY-like_superfamily"/>
</dbReference>
<dbReference type="PROSITE" id="PS50930">
    <property type="entry name" value="HTH_LYTTR"/>
    <property type="match status" value="1"/>
</dbReference>
<dbReference type="EMBL" id="CP060636">
    <property type="protein sequence ID" value="QNM12856.1"/>
    <property type="molecule type" value="Genomic_DNA"/>
</dbReference>
<organism evidence="4 5">
    <name type="scientific">[Eubacterium] hominis</name>
    <dbReference type="NCBI Taxonomy" id="2764325"/>
    <lineage>
        <taxon>Bacteria</taxon>
        <taxon>Bacillati</taxon>
        <taxon>Bacillota</taxon>
        <taxon>Erysipelotrichia</taxon>
        <taxon>Erysipelotrichales</taxon>
        <taxon>Erysipelotrichaceae</taxon>
        <taxon>Amedibacillus</taxon>
    </lineage>
</organism>
<keyword evidence="1" id="KW-0597">Phosphoprotein</keyword>
<gene>
    <name evidence="4" type="ORF">H9Q80_02575</name>
</gene>
<feature type="modified residue" description="4-aspartylphosphate" evidence="1">
    <location>
        <position position="51"/>
    </location>
</feature>
<feature type="domain" description="HTH LytTR-type" evidence="3">
    <location>
        <begin position="165"/>
        <end position="224"/>
    </location>
</feature>
<reference evidence="4 5" key="1">
    <citation type="submission" date="2020-08" db="EMBL/GenBank/DDBJ databases">
        <authorList>
            <person name="Liu C."/>
            <person name="Sun Q."/>
        </authorList>
    </citation>
    <scope>NUCLEOTIDE SEQUENCE [LARGE SCALE GENOMIC DNA]</scope>
    <source>
        <strain evidence="4 5">NSJ-61</strain>
    </source>
</reference>
<proteinExistence type="predicted"/>